<comment type="caution">
    <text evidence="1">The sequence shown here is derived from an EMBL/GenBank/DDBJ whole genome shotgun (WGS) entry which is preliminary data.</text>
</comment>
<evidence type="ECO:0000313" key="1">
    <source>
        <dbReference type="EMBL" id="MCB6520396.1"/>
    </source>
</evidence>
<organism evidence="1 2">
    <name type="scientific">Parabacteroides distasonis</name>
    <dbReference type="NCBI Taxonomy" id="823"/>
    <lineage>
        <taxon>Bacteria</taxon>
        <taxon>Pseudomonadati</taxon>
        <taxon>Bacteroidota</taxon>
        <taxon>Bacteroidia</taxon>
        <taxon>Bacteroidales</taxon>
        <taxon>Tannerellaceae</taxon>
        <taxon>Parabacteroides</taxon>
    </lineage>
</organism>
<dbReference type="Proteomes" id="UP001198806">
    <property type="component" value="Unassembled WGS sequence"/>
</dbReference>
<dbReference type="AlphaFoldDB" id="A0AAP2VML0"/>
<name>A0AAP2VML0_PARDI</name>
<dbReference type="RefSeq" id="WP_217775727.1">
    <property type="nucleotide sequence ID" value="NZ_JAHOOC010000046.1"/>
</dbReference>
<proteinExistence type="predicted"/>
<dbReference type="EMBL" id="JAJCNI010000061">
    <property type="protein sequence ID" value="MCB6520396.1"/>
    <property type="molecule type" value="Genomic_DNA"/>
</dbReference>
<evidence type="ECO:0000313" key="2">
    <source>
        <dbReference type="Proteomes" id="UP001198806"/>
    </source>
</evidence>
<gene>
    <name evidence="1" type="ORF">LI194_21685</name>
</gene>
<sequence>MTFVLFCLLQMRRDKYMLHPPQGLEDEYHDTTSMNFPLRDNSNSYLTLQVQRDTAWTIIQSV</sequence>
<accession>A0AAP2VML0</accession>
<protein>
    <submittedName>
        <fullName evidence="1">Uncharacterized protein</fullName>
    </submittedName>
</protein>
<reference evidence="1" key="1">
    <citation type="submission" date="2021-10" db="EMBL/GenBank/DDBJ databases">
        <title>Collection of gut derived symbiotic bacterial strains cultured from healthy donors.</title>
        <authorList>
            <person name="Lin H."/>
            <person name="Littmann E."/>
            <person name="Kohout C."/>
            <person name="Pamer E.G."/>
        </authorList>
    </citation>
    <scope>NUCLEOTIDE SEQUENCE</scope>
    <source>
        <strain evidence="1">DFI.2.94</strain>
    </source>
</reference>